<evidence type="ECO:0000313" key="2">
    <source>
        <dbReference type="Proteomes" id="UP000267535"/>
    </source>
</evidence>
<organism evidence="1 2">
    <name type="scientific">Amphritea balenae</name>
    <dbReference type="NCBI Taxonomy" id="452629"/>
    <lineage>
        <taxon>Bacteria</taxon>
        <taxon>Pseudomonadati</taxon>
        <taxon>Pseudomonadota</taxon>
        <taxon>Gammaproteobacteria</taxon>
        <taxon>Oceanospirillales</taxon>
        <taxon>Oceanospirillaceae</taxon>
        <taxon>Amphritea</taxon>
    </lineage>
</organism>
<dbReference type="RefSeq" id="WP_124925607.1">
    <property type="nucleotide sequence ID" value="NZ_BMOH01000005.1"/>
</dbReference>
<dbReference type="SUPFAM" id="SSF56925">
    <property type="entry name" value="OMPA-like"/>
    <property type="match status" value="1"/>
</dbReference>
<dbReference type="Gene3D" id="2.40.160.20">
    <property type="match status" value="1"/>
</dbReference>
<accession>A0A3P1SSG8</accession>
<sequence>MTLNKNVIIQLLLSILLISISSTALLSSVTAAPYENQKDKDLNLHLNGASYHFKRAGHNEQNYGLGFSYKLSDSNQRPDFLKKEPLYFELDIFKDSFSDTGLTAAIAWKKRLSKRTSYGIKAGLWYAQSNTDKYNTPFLPYVVPFLETNYDTRINLRTTIVPPFGDVTYGSLMFQLIIKTDR</sequence>
<name>A0A3P1SSG8_9GAMM</name>
<comment type="caution">
    <text evidence="1">The sequence shown here is derived from an EMBL/GenBank/DDBJ whole genome shotgun (WGS) entry which is preliminary data.</text>
</comment>
<dbReference type="InterPro" id="IPR011250">
    <property type="entry name" value="OMP/PagP_B-barrel"/>
</dbReference>
<gene>
    <name evidence="1" type="ORF">EHS89_07990</name>
</gene>
<dbReference type="Proteomes" id="UP000267535">
    <property type="component" value="Unassembled WGS sequence"/>
</dbReference>
<protein>
    <submittedName>
        <fullName evidence="1">Uncharacterized protein</fullName>
    </submittedName>
</protein>
<dbReference type="EMBL" id="RQXV01000003">
    <property type="protein sequence ID" value="RRD00137.1"/>
    <property type="molecule type" value="Genomic_DNA"/>
</dbReference>
<dbReference type="AlphaFoldDB" id="A0A3P1SSG8"/>
<evidence type="ECO:0000313" key="1">
    <source>
        <dbReference type="EMBL" id="RRD00137.1"/>
    </source>
</evidence>
<dbReference type="OrthoDB" id="7061963at2"/>
<reference evidence="1 2" key="1">
    <citation type="submission" date="2018-11" db="EMBL/GenBank/DDBJ databases">
        <title>The draft genome sequence of Amphritea balenae JAMM 1525T.</title>
        <authorList>
            <person name="Fang Z."/>
            <person name="Zhang Y."/>
            <person name="Han X."/>
        </authorList>
    </citation>
    <scope>NUCLEOTIDE SEQUENCE [LARGE SCALE GENOMIC DNA]</scope>
    <source>
        <strain evidence="1 2">JAMM 1525</strain>
    </source>
</reference>
<keyword evidence="2" id="KW-1185">Reference proteome</keyword>
<proteinExistence type="predicted"/>